<comment type="caution">
    <text evidence="1">The sequence shown here is derived from an EMBL/GenBank/DDBJ whole genome shotgun (WGS) entry which is preliminary data.</text>
</comment>
<dbReference type="InterPro" id="IPR016789">
    <property type="entry name" value="UCP021389"/>
</dbReference>
<dbReference type="Pfam" id="PF10049">
    <property type="entry name" value="DUF2283"/>
    <property type="match status" value="1"/>
</dbReference>
<evidence type="ECO:0000313" key="2">
    <source>
        <dbReference type="Proteomes" id="UP001211894"/>
    </source>
</evidence>
<gene>
    <name evidence="1" type="ORF">PJ311_09090</name>
</gene>
<organism evidence="1 2">
    <name type="scientific">Bacillus changyiensis</name>
    <dbReference type="NCBI Taxonomy" id="3004103"/>
    <lineage>
        <taxon>Bacteria</taxon>
        <taxon>Bacillati</taxon>
        <taxon>Bacillota</taxon>
        <taxon>Bacilli</taxon>
        <taxon>Bacillales</taxon>
        <taxon>Bacillaceae</taxon>
        <taxon>Bacillus</taxon>
    </lineage>
</organism>
<protein>
    <submittedName>
        <fullName evidence="1">DUF2283 domain-containing protein</fullName>
    </submittedName>
</protein>
<dbReference type="InterPro" id="IPR019270">
    <property type="entry name" value="DUF2283"/>
</dbReference>
<sequence length="135" mass="15470">MRSAITFDKESELGYLYVLPPSRKYKIKSTDELEINEDIVLDIDIEDRIVGIELFGSSALSASSLAGFKRIYSKLINNGSPIYRFRVSNKNITKTFNAYGISFCFSDDDFEEFVGFDIVDISKYDEKFLDKITNK</sequence>
<dbReference type="RefSeq" id="WP_271340613.1">
    <property type="nucleotide sequence ID" value="NZ_JAQKAB010000005.1"/>
</dbReference>
<dbReference type="EMBL" id="JAQKAB010000005">
    <property type="protein sequence ID" value="MDA7026761.1"/>
    <property type="molecule type" value="Genomic_DNA"/>
</dbReference>
<keyword evidence="2" id="KW-1185">Reference proteome</keyword>
<dbReference type="PIRSF" id="PIRSF021389">
    <property type="entry name" value="UCP021389"/>
    <property type="match status" value="1"/>
</dbReference>
<dbReference type="Proteomes" id="UP001211894">
    <property type="component" value="Unassembled WGS sequence"/>
</dbReference>
<proteinExistence type="predicted"/>
<accession>A0ABT4X3D3</accession>
<evidence type="ECO:0000313" key="1">
    <source>
        <dbReference type="EMBL" id="MDA7026761.1"/>
    </source>
</evidence>
<name>A0ABT4X3D3_9BACI</name>
<reference evidence="1 2" key="1">
    <citation type="submission" date="2023-01" db="EMBL/GenBank/DDBJ databases">
        <title>Bacillus changyiensis sp. nov., isolated from a coastal deposit.</title>
        <authorList>
            <person name="Xiao G."/>
            <person name="Lai Q."/>
            <person name="Hu Z."/>
            <person name="Shao Z."/>
        </authorList>
    </citation>
    <scope>NUCLEOTIDE SEQUENCE [LARGE SCALE GENOMIC DNA]</scope>
    <source>
        <strain evidence="1 2">CLL-7-23</strain>
    </source>
</reference>